<feature type="chain" id="PRO_5044565950" evidence="2">
    <location>
        <begin position="19"/>
        <end position="289"/>
    </location>
</feature>
<gene>
    <name evidence="4 5" type="primary">LOC103516011</name>
</gene>
<keyword evidence="2" id="KW-0732">Signal</keyword>
<evidence type="ECO:0000313" key="3">
    <source>
        <dbReference type="Proteomes" id="UP000079169"/>
    </source>
</evidence>
<name>A0A1S4EJL3_DIACI</name>
<feature type="compositionally biased region" description="Polar residues" evidence="1">
    <location>
        <begin position="43"/>
        <end position="62"/>
    </location>
</feature>
<protein>
    <submittedName>
        <fullName evidence="4">Uncharacterized protein LOC103516011 isoform X1</fullName>
    </submittedName>
    <submittedName>
        <fullName evidence="5">Uncharacterized protein LOC103516011 isoform X2</fullName>
    </submittedName>
</protein>
<accession>A0A1S4EJL3</accession>
<feature type="region of interest" description="Disordered" evidence="1">
    <location>
        <begin position="43"/>
        <end position="67"/>
    </location>
</feature>
<sequence length="289" mass="32381">MRKVALLVGLAFIASVSSSKVIDENSEEYKKALNEFLKQKGFQTTNSNQPKIPPNTAASPQKPQRRPIVDESVLDSEITPAGLLDEGQQPPVPAVPTVSSRFTKGLSKTRDTLYDVAGNQVDKVFDNVGDVIKGTDGFLSEKAYQFKRVNAANAKFLKQAAQTTGSAIVKVPTVGTNALGGVENVINEPGKYFNPFNIMWNMIPSWPWASKETEEETLRETTIQSSLQTLKQENPRLYMKLMEDNAKTYKWLMNHKDIFLPLLRDQRDLEFYLDNPVMLLDVLKDSKKP</sequence>
<organism evidence="4">
    <name type="scientific">Diaphorina citri</name>
    <name type="common">Asian citrus psyllid</name>
    <dbReference type="NCBI Taxonomy" id="121845"/>
    <lineage>
        <taxon>Eukaryota</taxon>
        <taxon>Metazoa</taxon>
        <taxon>Ecdysozoa</taxon>
        <taxon>Arthropoda</taxon>
        <taxon>Hexapoda</taxon>
        <taxon>Insecta</taxon>
        <taxon>Pterygota</taxon>
        <taxon>Neoptera</taxon>
        <taxon>Paraneoptera</taxon>
        <taxon>Hemiptera</taxon>
        <taxon>Sternorrhyncha</taxon>
        <taxon>Psylloidea</taxon>
        <taxon>Psyllidae</taxon>
        <taxon>Diaphorininae</taxon>
        <taxon>Diaphorina</taxon>
    </lineage>
</organism>
<feature type="signal peptide" evidence="2">
    <location>
        <begin position="1"/>
        <end position="18"/>
    </location>
</feature>
<keyword evidence="3" id="KW-1185">Reference proteome</keyword>
<dbReference type="KEGG" id="dci:103516011"/>
<proteinExistence type="predicted"/>
<dbReference type="RefSeq" id="XP_017302380.1">
    <property type="nucleotide sequence ID" value="XM_017446891.2"/>
</dbReference>
<reference evidence="4" key="1">
    <citation type="submission" date="2023-09" db="UniProtKB">
        <authorList>
            <consortium name="RefSeq"/>
        </authorList>
    </citation>
    <scope>IDENTIFICATION</scope>
</reference>
<dbReference type="GeneID" id="103516011"/>
<evidence type="ECO:0000313" key="5">
    <source>
        <dbReference type="RefSeq" id="XP_026684327.1"/>
    </source>
</evidence>
<evidence type="ECO:0000256" key="1">
    <source>
        <dbReference type="SAM" id="MobiDB-lite"/>
    </source>
</evidence>
<dbReference type="RefSeq" id="XP_026684327.1">
    <property type="nucleotide sequence ID" value="XM_026828526.1"/>
</dbReference>
<dbReference type="AlphaFoldDB" id="A0A1S4EJL3"/>
<evidence type="ECO:0000256" key="2">
    <source>
        <dbReference type="SAM" id="SignalP"/>
    </source>
</evidence>
<dbReference type="Proteomes" id="UP000079169">
    <property type="component" value="Unplaced"/>
</dbReference>
<dbReference type="PaxDb" id="121845-A0A1S4EJL3"/>
<evidence type="ECO:0000313" key="4">
    <source>
        <dbReference type="RefSeq" id="XP_017302380.1"/>
    </source>
</evidence>